<reference evidence="1 2" key="1">
    <citation type="submission" date="2021-05" db="EMBL/GenBank/DDBJ databases">
        <title>A Polyphasic approach of four new species of the genus Ohtaekwangia: Ohtaekwangia histidinii sp. nov., Ohtaekwangia cretensis sp. nov., Ohtaekwangia indiensis sp. nov., Ohtaekwangia reichenbachii sp. nov. from diverse environment.</title>
        <authorList>
            <person name="Octaviana S."/>
        </authorList>
    </citation>
    <scope>NUCLEOTIDE SEQUENCE [LARGE SCALE GENOMIC DNA]</scope>
    <source>
        <strain evidence="1 2">PWU4</strain>
    </source>
</reference>
<dbReference type="PANTHER" id="PTHR41368">
    <property type="entry name" value="PROTEIN YGHO"/>
    <property type="match status" value="1"/>
</dbReference>
<evidence type="ECO:0000313" key="2">
    <source>
        <dbReference type="Proteomes" id="UP001319200"/>
    </source>
</evidence>
<dbReference type="PANTHER" id="PTHR41368:SF1">
    <property type="entry name" value="PROTEIN YGHO"/>
    <property type="match status" value="1"/>
</dbReference>
<dbReference type="EMBL" id="JAHESF010000030">
    <property type="protein sequence ID" value="MBT1699805.1"/>
    <property type="molecule type" value="Genomic_DNA"/>
</dbReference>
<proteinExistence type="predicted"/>
<dbReference type="Proteomes" id="UP001319200">
    <property type="component" value="Unassembled WGS sequence"/>
</dbReference>
<protein>
    <recommendedName>
        <fullName evidence="3">N-acetyltransferase</fullName>
    </recommendedName>
</protein>
<name>A0AAP2GRA5_9BACT</name>
<dbReference type="InterPro" id="IPR039968">
    <property type="entry name" value="BcerS-like"/>
</dbReference>
<dbReference type="Gene3D" id="3.40.630.30">
    <property type="match status" value="1"/>
</dbReference>
<comment type="caution">
    <text evidence="1">The sequence shown here is derived from an EMBL/GenBank/DDBJ whole genome shotgun (WGS) entry which is preliminary data.</text>
</comment>
<gene>
    <name evidence="1" type="ORF">KK083_23155</name>
</gene>
<evidence type="ECO:0000313" key="1">
    <source>
        <dbReference type="EMBL" id="MBT1699805.1"/>
    </source>
</evidence>
<organism evidence="1 2">
    <name type="scientific">Chryseosolibacter histidini</name>
    <dbReference type="NCBI Taxonomy" id="2782349"/>
    <lineage>
        <taxon>Bacteria</taxon>
        <taxon>Pseudomonadati</taxon>
        <taxon>Bacteroidota</taxon>
        <taxon>Cytophagia</taxon>
        <taxon>Cytophagales</taxon>
        <taxon>Chryseotaleaceae</taxon>
        <taxon>Chryseosolibacter</taxon>
    </lineage>
</organism>
<dbReference type="AlphaFoldDB" id="A0AAP2GRA5"/>
<evidence type="ECO:0008006" key="3">
    <source>
        <dbReference type="Google" id="ProtNLM"/>
    </source>
</evidence>
<keyword evidence="2" id="KW-1185">Reference proteome</keyword>
<sequence>MKILEVNSPKLVREFLMLPVRLYKQEPRWIRPLDKDIESVFDPERNKTFRHGECIRWILTDNQGETIGRVAAFVNQKTVSKGNDQPTGGMGFFECINNKEAAFLLFDQCRQWLQSKGMEAMDGPINFGARDRWWGLLIEGFDKEPNYQCNYNFPYYQDFFEAYGFQVYFYQLTFYRTIQGPLDERLHHKAELVARDPDYEFRYLQKSEIEKLPEYLMTVYNKAWAKRAENPELTLAQAKMIVKQMKPIMDLKLLYFGFYKGEPVSFFLSLPEINQIFKHLNGKLDLIGKIKFLWHTLMKTNRKAFGILFGVAPPHQGKGLDGAMVLASRKVLQEEYKRYDEYEMNWIGDFNPKMINVVQQVGADVSKRHATYRKLFDETKPFKRSPILN</sequence>
<accession>A0AAP2GRA5</accession>
<dbReference type="RefSeq" id="WP_254167993.1">
    <property type="nucleotide sequence ID" value="NZ_JAHESF010000030.1"/>
</dbReference>
<dbReference type="SUPFAM" id="SSF55729">
    <property type="entry name" value="Acyl-CoA N-acyltransferases (Nat)"/>
    <property type="match status" value="1"/>
</dbReference>
<dbReference type="InterPro" id="IPR016181">
    <property type="entry name" value="Acyl_CoA_acyltransferase"/>
</dbReference>